<sequence length="337" mass="38526">MAMDTSIESQIELGQRSLTLVRHCAGRFELELPKDMTLLEAGYGQPEFSIDMYAEGDKTEGGLYRGEQRLEQWLSYIDKKRQKDSEFSPTEYVIQELKPHLKTVSFHADIRGLMDDDNAPYSFTTYFFQDFPEQQMGLSIQGLAIGHIPRNVENVQETFNSRVTWMKEAISETVIHQPWPHNQFGICMPNGILINNSSPVQTQQGYFQENYAFEFFNGKKSIFRLLVVVYSDETALKQEISQVSGLLSFIASSKTKVAGRNGRLFINDGKYSDTEREFKWVSTDSKVNSVRFAHIEIEGKIEIDDYPELKPLNATDMVVALINGVRVRENGMEGVKR</sequence>
<reference evidence="2" key="1">
    <citation type="submission" date="2016-02" db="EMBL/GenBank/DDBJ databases">
        <authorList>
            <person name="Rodrigo-Torres Lidia"/>
            <person name="Arahal R.David."/>
        </authorList>
    </citation>
    <scope>NUCLEOTIDE SEQUENCE [LARGE SCALE GENOMIC DNA]</scope>
    <source>
        <strain evidence="2">CECT 9029</strain>
    </source>
</reference>
<evidence type="ECO:0000313" key="1">
    <source>
        <dbReference type="EMBL" id="CZF78922.1"/>
    </source>
</evidence>
<name>A0A128EWF3_9GAMM</name>
<dbReference type="Proteomes" id="UP000071641">
    <property type="component" value="Unassembled WGS sequence"/>
</dbReference>
<proteinExistence type="predicted"/>
<evidence type="ECO:0000313" key="2">
    <source>
        <dbReference type="Proteomes" id="UP000071641"/>
    </source>
</evidence>
<dbReference type="AlphaFoldDB" id="A0A128EWF3"/>
<gene>
    <name evidence="1" type="ORF">GCE9029_01144</name>
</gene>
<protein>
    <submittedName>
        <fullName evidence="1">Uncharacterized protein</fullName>
    </submittedName>
</protein>
<dbReference type="EMBL" id="FIZX01000001">
    <property type="protein sequence ID" value="CZF78922.1"/>
    <property type="molecule type" value="Genomic_DNA"/>
</dbReference>
<keyword evidence="2" id="KW-1185">Reference proteome</keyword>
<accession>A0A128EWF3</accession>
<organism evidence="1 2">
    <name type="scientific">Grimontia celer</name>
    <dbReference type="NCBI Taxonomy" id="1796497"/>
    <lineage>
        <taxon>Bacteria</taxon>
        <taxon>Pseudomonadati</taxon>
        <taxon>Pseudomonadota</taxon>
        <taxon>Gammaproteobacteria</taxon>
        <taxon>Vibrionales</taxon>
        <taxon>Vibrionaceae</taxon>
        <taxon>Grimontia</taxon>
    </lineage>
</organism>